<dbReference type="EC" id="2.7.13.3" evidence="3"/>
<dbReference type="Gene3D" id="3.30.565.10">
    <property type="entry name" value="Histidine kinase-like ATPase, C-terminal domain"/>
    <property type="match status" value="1"/>
</dbReference>
<reference evidence="22" key="1">
    <citation type="journal article" date="2017" name="Biotechnol. Biofuels">
        <title>Evaluation of environmental bacterial communities as a factor affecting the growth of duckweed Lemna minor.</title>
        <authorList>
            <person name="Ishizawa H."/>
            <person name="Kuroda M."/>
            <person name="Morikawa M."/>
            <person name="Ike M."/>
        </authorList>
    </citation>
    <scope>NUCLEOTIDE SEQUENCE [LARGE SCALE GENOMIC DNA]</scope>
    <source>
        <strain evidence="22">H3</strain>
    </source>
</reference>
<keyword evidence="10" id="KW-0067">ATP-binding</keyword>
<dbReference type="Pfam" id="PF02518">
    <property type="entry name" value="HATPase_c"/>
    <property type="match status" value="1"/>
</dbReference>
<dbReference type="PROSITE" id="PS50894">
    <property type="entry name" value="HPT"/>
    <property type="match status" value="1"/>
</dbReference>
<feature type="modified residue" description="Phosphohistidine" evidence="14">
    <location>
        <position position="813"/>
    </location>
</feature>
<feature type="transmembrane region" description="Helical" evidence="17">
    <location>
        <begin position="184"/>
        <end position="204"/>
    </location>
</feature>
<keyword evidence="16" id="KW-0175">Coiled coil</keyword>
<dbReference type="SMART" id="SM00387">
    <property type="entry name" value="HATPase_c"/>
    <property type="match status" value="1"/>
</dbReference>
<evidence type="ECO:0000259" key="18">
    <source>
        <dbReference type="PROSITE" id="PS50109"/>
    </source>
</evidence>
<proteinExistence type="predicted"/>
<dbReference type="PANTHER" id="PTHR45339:SF1">
    <property type="entry name" value="HYBRID SIGNAL TRANSDUCTION HISTIDINE KINASE J"/>
    <property type="match status" value="1"/>
</dbReference>
<dbReference type="CDD" id="cd00082">
    <property type="entry name" value="HisKA"/>
    <property type="match status" value="1"/>
</dbReference>
<evidence type="ECO:0000256" key="10">
    <source>
        <dbReference type="ARBA" id="ARBA00022840"/>
    </source>
</evidence>
<keyword evidence="9 21" id="KW-0418">Kinase</keyword>
<evidence type="ECO:0000259" key="20">
    <source>
        <dbReference type="PROSITE" id="PS50894"/>
    </source>
</evidence>
<dbReference type="Pfam" id="PF01627">
    <property type="entry name" value="Hpt"/>
    <property type="match status" value="1"/>
</dbReference>
<sequence>MSWFSRQTRISSQLWLLGILMVAALLVVGMLYQRQQAEMKRFAEQGQDNVVWVYSQLGIDYYRTLGAAKLAESRGNSSDLDELQLRYNILVSRINLLQEYRYASLFHNSGWYQQQIGPLGSLITQTDRQLNAGDGYFDRAQAQALLKRLDSVADNVRELTVGANSRLTDAANASNQSLQDINSMVAITAALLMLVAVLIAALAWRNLSHSEKRREEAEALSRKLDRALDLAEAANVAKGAFLANMSHEIRTPMNGIIGMTELTLDTELTTEQREYLEIVKSSADSLLIIINDILDFSKIDAGKMVLEELPFSLRSLVSQTVYPFARKAEERNLEVICQIAPELPDRFICDPSRLRQVLNNLLGNAVKFTKEGEILLDIRGQQQTDRRYLMTFTVRDTGIGIAPEKQRVIFDAFAQADNSTTRRYGGTGLGLSITQKLVALLGGDIRVTSTPQQGSEFVFSIPLQLSEEQAAASQPSELAGLEVLVCDDNPTNRSWLAALLKNWNMVATLSADGFEALALLQARSFDLILLDGHMPGMSGFEVARQLQQQGCQADIIMLTSSGERGDGRRCQELGIGGYLTKPVPQEELLATICQLRGMTASSAADSLQPSTGGYDSKQQLNVLLVEDNEVNQKLALAILTRRGCLASVAADGAQALQLLAAQKFDLVLMDMQMPVMDGLEATRALRQREAAQQLPRLPVIAMTANAMTGDRERCLAAGMDGYVSKPVDAQRLFEEIERVLSGESTLPQHTAPQSEAVTGCQLDYQKTLENCDGDAAFVLALLQTFIRDAQLRLEKLQQAISQQRMNDSAMFAHALRGAALSIGAAPFAALCYRIESAAQQQAATELEQLLPQLLDCHQALLEEIQPYLPPQDASAD</sequence>
<dbReference type="SMART" id="SM00388">
    <property type="entry name" value="HisKA"/>
    <property type="match status" value="1"/>
</dbReference>
<keyword evidence="5 15" id="KW-0597">Phosphoprotein</keyword>
<dbReference type="Gene3D" id="3.40.50.2300">
    <property type="match status" value="2"/>
</dbReference>
<evidence type="ECO:0000256" key="17">
    <source>
        <dbReference type="SAM" id="Phobius"/>
    </source>
</evidence>
<evidence type="ECO:0000259" key="19">
    <source>
        <dbReference type="PROSITE" id="PS50110"/>
    </source>
</evidence>
<dbReference type="GO" id="GO:0005524">
    <property type="term" value="F:ATP binding"/>
    <property type="evidence" value="ECO:0007669"/>
    <property type="project" value="UniProtKB-KW"/>
</dbReference>
<evidence type="ECO:0000256" key="6">
    <source>
        <dbReference type="ARBA" id="ARBA00022679"/>
    </source>
</evidence>
<dbReference type="SUPFAM" id="SSF47384">
    <property type="entry name" value="Homodimeric domain of signal transducing histidine kinase"/>
    <property type="match status" value="1"/>
</dbReference>
<evidence type="ECO:0000256" key="1">
    <source>
        <dbReference type="ARBA" id="ARBA00000085"/>
    </source>
</evidence>
<dbReference type="InterPro" id="IPR003594">
    <property type="entry name" value="HATPase_dom"/>
</dbReference>
<evidence type="ECO:0000256" key="14">
    <source>
        <dbReference type="PROSITE-ProRule" id="PRU00110"/>
    </source>
</evidence>
<dbReference type="OrthoDB" id="5290456at2"/>
<reference evidence="22" key="3">
    <citation type="journal article" date="2017" name="Plant Physiol. Biochem.">
        <title>Differential oxidative and antioxidative response of duckweed Lemna minor toward plant growth promoting/inhibiting bacteria.</title>
        <authorList>
            <person name="Ishizawa H."/>
            <person name="Kuroda M."/>
            <person name="Morikawa M."/>
            <person name="Ike M."/>
        </authorList>
    </citation>
    <scope>NUCLEOTIDE SEQUENCE [LARGE SCALE GENOMIC DNA]</scope>
    <source>
        <strain evidence="22">H3</strain>
    </source>
</reference>
<dbReference type="SUPFAM" id="SSF55874">
    <property type="entry name" value="ATPase domain of HSP90 chaperone/DNA topoisomerase II/histidine kinase"/>
    <property type="match status" value="1"/>
</dbReference>
<evidence type="ECO:0000256" key="3">
    <source>
        <dbReference type="ARBA" id="ARBA00012438"/>
    </source>
</evidence>
<evidence type="ECO:0000256" key="7">
    <source>
        <dbReference type="ARBA" id="ARBA00022692"/>
    </source>
</evidence>
<feature type="domain" description="Histidine kinase" evidence="18">
    <location>
        <begin position="244"/>
        <end position="465"/>
    </location>
</feature>
<dbReference type="PROSITE" id="PS50110">
    <property type="entry name" value="RESPONSE_REGULATORY"/>
    <property type="match status" value="2"/>
</dbReference>
<evidence type="ECO:0000256" key="4">
    <source>
        <dbReference type="ARBA" id="ARBA00022475"/>
    </source>
</evidence>
<keyword evidence="7 17" id="KW-0812">Transmembrane</keyword>
<keyword evidence="11 17" id="KW-1133">Transmembrane helix</keyword>
<dbReference type="SUPFAM" id="SSF47226">
    <property type="entry name" value="Histidine-containing phosphotransfer domain, HPT domain"/>
    <property type="match status" value="1"/>
</dbReference>
<dbReference type="InterPro" id="IPR036641">
    <property type="entry name" value="HPT_dom_sf"/>
</dbReference>
<keyword evidence="13 17" id="KW-0472">Membrane</keyword>
<dbReference type="PRINTS" id="PR00344">
    <property type="entry name" value="BCTRLSENSOR"/>
</dbReference>
<dbReference type="CDD" id="cd16922">
    <property type="entry name" value="HATPase_EvgS-ArcB-TorS-like"/>
    <property type="match status" value="1"/>
</dbReference>
<evidence type="ECO:0000256" key="15">
    <source>
        <dbReference type="PROSITE-ProRule" id="PRU00169"/>
    </source>
</evidence>
<dbReference type="Pfam" id="PF00072">
    <property type="entry name" value="Response_reg"/>
    <property type="match status" value="2"/>
</dbReference>
<organism evidence="21 22">
    <name type="scientific">Aquitalea magnusonii</name>
    <dbReference type="NCBI Taxonomy" id="332411"/>
    <lineage>
        <taxon>Bacteria</taxon>
        <taxon>Pseudomonadati</taxon>
        <taxon>Pseudomonadota</taxon>
        <taxon>Betaproteobacteria</taxon>
        <taxon>Neisseriales</taxon>
        <taxon>Chromobacteriaceae</taxon>
        <taxon>Aquitalea</taxon>
    </lineage>
</organism>
<dbReference type="FunFam" id="1.10.287.130:FF:000002">
    <property type="entry name" value="Two-component osmosensing histidine kinase"/>
    <property type="match status" value="1"/>
</dbReference>
<dbReference type="InterPro" id="IPR001789">
    <property type="entry name" value="Sig_transdc_resp-reg_receiver"/>
</dbReference>
<dbReference type="AlphaFoldDB" id="A0A3G9GED2"/>
<dbReference type="InterPro" id="IPR036890">
    <property type="entry name" value="HATPase_C_sf"/>
</dbReference>
<evidence type="ECO:0000256" key="8">
    <source>
        <dbReference type="ARBA" id="ARBA00022741"/>
    </source>
</evidence>
<dbReference type="RefSeq" id="WP_089086293.1">
    <property type="nucleotide sequence ID" value="NZ_AP018823.1"/>
</dbReference>
<dbReference type="SMART" id="SM00073">
    <property type="entry name" value="HPT"/>
    <property type="match status" value="1"/>
</dbReference>
<dbReference type="FunFam" id="3.30.565.10:FF:000078">
    <property type="entry name" value="Two-component sensor histidine kinase"/>
    <property type="match status" value="1"/>
</dbReference>
<feature type="domain" description="Response regulatory" evidence="19">
    <location>
        <begin position="482"/>
        <end position="596"/>
    </location>
</feature>
<dbReference type="InterPro" id="IPR004358">
    <property type="entry name" value="Sig_transdc_His_kin-like_C"/>
</dbReference>
<evidence type="ECO:0000256" key="2">
    <source>
        <dbReference type="ARBA" id="ARBA00004651"/>
    </source>
</evidence>
<dbReference type="SUPFAM" id="SSF52172">
    <property type="entry name" value="CheY-like"/>
    <property type="match status" value="2"/>
</dbReference>
<dbReference type="GO" id="GO:0005886">
    <property type="term" value="C:plasma membrane"/>
    <property type="evidence" value="ECO:0007669"/>
    <property type="project" value="UniProtKB-SubCell"/>
</dbReference>
<keyword evidence="6" id="KW-0808">Transferase</keyword>
<dbReference type="SMART" id="SM00448">
    <property type="entry name" value="REC"/>
    <property type="match status" value="2"/>
</dbReference>
<dbReference type="Gene3D" id="1.10.287.130">
    <property type="match status" value="1"/>
</dbReference>
<evidence type="ECO:0000256" key="9">
    <source>
        <dbReference type="ARBA" id="ARBA00022777"/>
    </source>
</evidence>
<dbReference type="InterPro" id="IPR005467">
    <property type="entry name" value="His_kinase_dom"/>
</dbReference>
<name>A0A3G9GED2_9NEIS</name>
<feature type="domain" description="Response regulatory" evidence="19">
    <location>
        <begin position="621"/>
        <end position="740"/>
    </location>
</feature>
<protein>
    <recommendedName>
        <fullName evidence="3">histidine kinase</fullName>
        <ecNumber evidence="3">2.7.13.3</ecNumber>
    </recommendedName>
</protein>
<dbReference type="PANTHER" id="PTHR45339">
    <property type="entry name" value="HYBRID SIGNAL TRANSDUCTION HISTIDINE KINASE J"/>
    <property type="match status" value="1"/>
</dbReference>
<dbReference type="CDD" id="cd17546">
    <property type="entry name" value="REC_hyHK_CKI1_RcsC-like"/>
    <property type="match status" value="2"/>
</dbReference>
<evidence type="ECO:0000256" key="11">
    <source>
        <dbReference type="ARBA" id="ARBA00022989"/>
    </source>
</evidence>
<evidence type="ECO:0000313" key="21">
    <source>
        <dbReference type="EMBL" id="BBF85825.1"/>
    </source>
</evidence>
<comment type="subcellular location">
    <subcellularLocation>
        <location evidence="2">Cell membrane</location>
        <topology evidence="2">Multi-pass membrane protein</topology>
    </subcellularLocation>
</comment>
<comment type="catalytic activity">
    <reaction evidence="1">
        <text>ATP + protein L-histidine = ADP + protein N-phospho-L-histidine.</text>
        <dbReference type="EC" id="2.7.13.3"/>
    </reaction>
</comment>
<dbReference type="InterPro" id="IPR011006">
    <property type="entry name" value="CheY-like_superfamily"/>
</dbReference>
<keyword evidence="12" id="KW-0902">Two-component regulatory system</keyword>
<feature type="modified residue" description="4-aspartylphosphate" evidence="15">
    <location>
        <position position="531"/>
    </location>
</feature>
<accession>A0A3G9GED2</accession>
<feature type="modified residue" description="4-aspartylphosphate" evidence="15">
    <location>
        <position position="670"/>
    </location>
</feature>
<dbReference type="Proteomes" id="UP000198290">
    <property type="component" value="Chromosome"/>
</dbReference>
<feature type="domain" description="HPt" evidence="20">
    <location>
        <begin position="774"/>
        <end position="867"/>
    </location>
</feature>
<keyword evidence="4" id="KW-1003">Cell membrane</keyword>
<dbReference type="PROSITE" id="PS50109">
    <property type="entry name" value="HIS_KIN"/>
    <property type="match status" value="1"/>
</dbReference>
<feature type="transmembrane region" description="Helical" evidence="17">
    <location>
        <begin position="12"/>
        <end position="32"/>
    </location>
</feature>
<feature type="coiled-coil region" evidence="16">
    <location>
        <begin position="779"/>
        <end position="806"/>
    </location>
</feature>
<evidence type="ECO:0000256" key="12">
    <source>
        <dbReference type="ARBA" id="ARBA00023012"/>
    </source>
</evidence>
<evidence type="ECO:0000256" key="13">
    <source>
        <dbReference type="ARBA" id="ARBA00023136"/>
    </source>
</evidence>
<dbReference type="EMBL" id="AP018823">
    <property type="protein sequence ID" value="BBF85825.1"/>
    <property type="molecule type" value="Genomic_DNA"/>
</dbReference>
<dbReference type="Pfam" id="PF00512">
    <property type="entry name" value="HisKA"/>
    <property type="match status" value="1"/>
</dbReference>
<dbReference type="InterPro" id="IPR003661">
    <property type="entry name" value="HisK_dim/P_dom"/>
</dbReference>
<evidence type="ECO:0000313" key="22">
    <source>
        <dbReference type="Proteomes" id="UP000198290"/>
    </source>
</evidence>
<gene>
    <name evidence="21" type="ORF">DLM_2210</name>
</gene>
<dbReference type="InterPro" id="IPR036097">
    <property type="entry name" value="HisK_dim/P_sf"/>
</dbReference>
<dbReference type="InterPro" id="IPR008207">
    <property type="entry name" value="Sig_transdc_His_kin_Hpt_dom"/>
</dbReference>
<evidence type="ECO:0000256" key="16">
    <source>
        <dbReference type="SAM" id="Coils"/>
    </source>
</evidence>
<dbReference type="KEGG" id="amah:DLM_2210"/>
<dbReference type="Gene3D" id="1.20.120.160">
    <property type="entry name" value="HPT domain"/>
    <property type="match status" value="1"/>
</dbReference>
<keyword evidence="22" id="KW-1185">Reference proteome</keyword>
<keyword evidence="8" id="KW-0547">Nucleotide-binding</keyword>
<evidence type="ECO:0000256" key="5">
    <source>
        <dbReference type="ARBA" id="ARBA00022553"/>
    </source>
</evidence>
<dbReference type="GO" id="GO:0000155">
    <property type="term" value="F:phosphorelay sensor kinase activity"/>
    <property type="evidence" value="ECO:0007669"/>
    <property type="project" value="InterPro"/>
</dbReference>
<reference evidence="21 22" key="2">
    <citation type="journal article" date="2017" name="Genome Announc.">
        <title>Draft genome sequence of Aquitalea magnusonii strain H3, a plant growth-promoting bacterium of duckweed Lemna minor.</title>
        <authorList>
            <person name="Ishizawa H."/>
            <person name="Kuroda M."/>
            <person name="Ike M."/>
        </authorList>
    </citation>
    <scope>NUCLEOTIDE SEQUENCE [LARGE SCALE GENOMIC DNA]</scope>
    <source>
        <strain evidence="21 22">H3</strain>
    </source>
</reference>